<organism evidence="1 2">
    <name type="scientific">Bradyrhizobium centrolobii</name>
    <dbReference type="NCBI Taxonomy" id="1505087"/>
    <lineage>
        <taxon>Bacteria</taxon>
        <taxon>Pseudomonadati</taxon>
        <taxon>Pseudomonadota</taxon>
        <taxon>Alphaproteobacteria</taxon>
        <taxon>Hyphomicrobiales</taxon>
        <taxon>Nitrobacteraceae</taxon>
        <taxon>Bradyrhizobium</taxon>
    </lineage>
</organism>
<dbReference type="AlphaFoldDB" id="A0A176YVP5"/>
<evidence type="ECO:0000313" key="2">
    <source>
        <dbReference type="Proteomes" id="UP000076959"/>
    </source>
</evidence>
<evidence type="ECO:0000313" key="1">
    <source>
        <dbReference type="EMBL" id="OAF11781.1"/>
    </source>
</evidence>
<gene>
    <name evidence="1" type="ORF">AYJ54_07935</name>
</gene>
<comment type="caution">
    <text evidence="1">The sequence shown here is derived from an EMBL/GenBank/DDBJ whole genome shotgun (WGS) entry which is preliminary data.</text>
</comment>
<dbReference type="InterPro" id="IPR027417">
    <property type="entry name" value="P-loop_NTPase"/>
</dbReference>
<dbReference type="Gene3D" id="3.40.50.300">
    <property type="entry name" value="P-loop containing nucleotide triphosphate hydrolases"/>
    <property type="match status" value="1"/>
</dbReference>
<dbReference type="STRING" id="1505087.AYJ54_07935"/>
<dbReference type="Pfam" id="PF13481">
    <property type="entry name" value="AAA_25"/>
    <property type="match status" value="1"/>
</dbReference>
<dbReference type="EMBL" id="LUUB01000045">
    <property type="protein sequence ID" value="OAF11781.1"/>
    <property type="molecule type" value="Genomic_DNA"/>
</dbReference>
<proteinExistence type="predicted"/>
<evidence type="ECO:0008006" key="3">
    <source>
        <dbReference type="Google" id="ProtNLM"/>
    </source>
</evidence>
<name>A0A176YVP5_9BRAD</name>
<reference evidence="1 2" key="1">
    <citation type="submission" date="2016-03" db="EMBL/GenBank/DDBJ databases">
        <title>Draft Genome Sequence of the Strain BR 10245 (Bradyrhizobium sp.) isolated from nodules of Centrolobium paraense.</title>
        <authorList>
            <person name="Simoes-Araujo J.L.Sr."/>
            <person name="Barauna A.C."/>
            <person name="Silva K."/>
            <person name="Zilli J.E."/>
        </authorList>
    </citation>
    <scope>NUCLEOTIDE SEQUENCE [LARGE SCALE GENOMIC DNA]</scope>
    <source>
        <strain evidence="1 2">BR 10245</strain>
    </source>
</reference>
<protein>
    <recommendedName>
        <fullName evidence="3">AAA+ ATPase domain-containing protein</fullName>
    </recommendedName>
</protein>
<accession>A0A176YVP5</accession>
<dbReference type="RefSeq" id="WP_063699201.1">
    <property type="nucleotide sequence ID" value="NZ_LUUB01000045.1"/>
</dbReference>
<dbReference type="Proteomes" id="UP000076959">
    <property type="component" value="Unassembled WGS sequence"/>
</dbReference>
<dbReference type="SUPFAM" id="SSF52540">
    <property type="entry name" value="P-loop containing nucleoside triphosphate hydrolases"/>
    <property type="match status" value="1"/>
</dbReference>
<keyword evidence="2" id="KW-1185">Reference proteome</keyword>
<sequence length="384" mass="43463">MNIPAPTARAAQVVILERFEPEEIPMPTGPEDYGMANPEDAAEIKIPDDLPLSIDAWRERDLPPPDLILGKWLSTTSRALISAPTGLGKSNLAIALGQRVAANIGFLHWNPGRRVKVLYIDGEMSRRLLKQRVLDEERRHGGDLSGFYTLSREDVERFQPLNSPAGQAWILALIQHLGVELVIFDNIMSLTLGDQTNELVWQQTMPLVVELTRRAVGQIWIHHTGHDETKGYGTKTREWSLDTVGHLEKVEREDTDVSFNLVFRKARERTPTIRHDFQDVKIALVDDQWEHEASEALRPEKVSPRIRKALEALQNVLATDQAKQLSANRRAAHRDQWAAECDARGLIDLKGKPDSARTLMNTFRRDLVAANLIACDGDWQWLIR</sequence>
<dbReference type="OrthoDB" id="8256324at2"/>